<dbReference type="RefSeq" id="WP_099475178.1">
    <property type="nucleotide sequence ID" value="NZ_CP041025.1"/>
</dbReference>
<organism evidence="2 3">
    <name type="scientific">Paremcibacter congregatus</name>
    <dbReference type="NCBI Taxonomy" id="2043170"/>
    <lineage>
        <taxon>Bacteria</taxon>
        <taxon>Pseudomonadati</taxon>
        <taxon>Pseudomonadota</taxon>
        <taxon>Alphaproteobacteria</taxon>
        <taxon>Emcibacterales</taxon>
        <taxon>Emcibacteraceae</taxon>
        <taxon>Paremcibacter</taxon>
    </lineage>
</organism>
<dbReference type="InParanoid" id="A0A2G4YLT8"/>
<keyword evidence="1" id="KW-0812">Transmembrane</keyword>
<reference evidence="2 3" key="1">
    <citation type="submission" date="2017-10" db="EMBL/GenBank/DDBJ databases">
        <title>Frigbacter circumglobatus gen. nov. sp. nov., isolated from sediment cultured in situ.</title>
        <authorList>
            <person name="Zhao Z."/>
        </authorList>
    </citation>
    <scope>NUCLEOTIDE SEQUENCE [LARGE SCALE GENOMIC DNA]</scope>
    <source>
        <strain evidence="2 3">ZYL</strain>
    </source>
</reference>
<dbReference type="Proteomes" id="UP000229730">
    <property type="component" value="Unassembled WGS sequence"/>
</dbReference>
<protein>
    <submittedName>
        <fullName evidence="2">Uncharacterized protein</fullName>
    </submittedName>
</protein>
<sequence>MNSILTNSIEANSFLGLVQNTQKKNGIKTFARRQMAKVESTEVLTNLAVATIVIVMGLAAGSVSQQKIEQARFVAPVVTEVAV</sequence>
<evidence type="ECO:0000313" key="2">
    <source>
        <dbReference type="EMBL" id="PHZ83285.1"/>
    </source>
</evidence>
<keyword evidence="3" id="KW-1185">Reference proteome</keyword>
<feature type="transmembrane region" description="Helical" evidence="1">
    <location>
        <begin position="43"/>
        <end position="63"/>
    </location>
</feature>
<evidence type="ECO:0000256" key="1">
    <source>
        <dbReference type="SAM" id="Phobius"/>
    </source>
</evidence>
<keyword evidence="1" id="KW-1133">Transmembrane helix</keyword>
<evidence type="ECO:0000313" key="3">
    <source>
        <dbReference type="Proteomes" id="UP000229730"/>
    </source>
</evidence>
<gene>
    <name evidence="2" type="ORF">CRD36_17110</name>
</gene>
<proteinExistence type="predicted"/>
<accession>A0A2G4YLT8</accession>
<keyword evidence="1" id="KW-0472">Membrane</keyword>
<comment type="caution">
    <text evidence="2">The sequence shown here is derived from an EMBL/GenBank/DDBJ whole genome shotgun (WGS) entry which is preliminary data.</text>
</comment>
<name>A0A2G4YLT8_9PROT</name>
<dbReference type="EMBL" id="PDEM01000033">
    <property type="protein sequence ID" value="PHZ83285.1"/>
    <property type="molecule type" value="Genomic_DNA"/>
</dbReference>
<dbReference type="AlphaFoldDB" id="A0A2G4YLT8"/>